<dbReference type="Pfam" id="PF16418">
    <property type="entry name" value="CNOT1_HEAT"/>
    <property type="match status" value="1"/>
</dbReference>
<evidence type="ECO:0000256" key="15">
    <source>
        <dbReference type="SAM" id="MobiDB-lite"/>
    </source>
</evidence>
<keyword evidence="5" id="KW-0678">Repressor</keyword>
<evidence type="ECO:0000256" key="16">
    <source>
        <dbReference type="SAM" id="Phobius"/>
    </source>
</evidence>
<comment type="function">
    <text evidence="13">Acts as a component of the CCR4-NOT core complex, which in the nucleus seems to be a general transcription factor, and in the cytoplasm the major mRNA deadenylase involved in mRNA turnover. The NOT protein subcomplex negatively regulates the basal and activated transcription of many genes. Preferentially affects TC-type TATA element-dependent transcription. Could directly or indirectly inhibit component(s) of the general transcription machinery.</text>
</comment>
<evidence type="ECO:0000256" key="5">
    <source>
        <dbReference type="ARBA" id="ARBA00022491"/>
    </source>
</evidence>
<dbReference type="GO" id="GO:0000289">
    <property type="term" value="P:nuclear-transcribed mRNA poly(A) tail shortening"/>
    <property type="evidence" value="ECO:0007669"/>
    <property type="project" value="UniProtKB-ARBA"/>
</dbReference>
<feature type="transmembrane region" description="Helical" evidence="16">
    <location>
        <begin position="216"/>
        <end position="237"/>
    </location>
</feature>
<dbReference type="InterPro" id="IPR036259">
    <property type="entry name" value="MFS_trans_sf"/>
</dbReference>
<dbReference type="GO" id="GO:0017148">
    <property type="term" value="P:negative regulation of translation"/>
    <property type="evidence" value="ECO:0007669"/>
    <property type="project" value="InterPro"/>
</dbReference>
<dbReference type="GO" id="GO:0016020">
    <property type="term" value="C:membrane"/>
    <property type="evidence" value="ECO:0007669"/>
    <property type="project" value="UniProtKB-SubCell"/>
</dbReference>
<feature type="region of interest" description="Disordered" evidence="15">
    <location>
        <begin position="374"/>
        <end position="402"/>
    </location>
</feature>
<keyword evidence="8" id="KW-0805">Transcription regulation</keyword>
<name>A0A9P6C8F1_9AGAR</name>
<evidence type="ECO:0000259" key="17">
    <source>
        <dbReference type="PROSITE" id="PS50850"/>
    </source>
</evidence>
<keyword evidence="7 16" id="KW-1133">Transmembrane helix</keyword>
<dbReference type="Gene3D" id="1.25.40.840">
    <property type="entry name" value="CCR4-NOT transcription complex subunit 1 TTP binding domain"/>
    <property type="match status" value="1"/>
</dbReference>
<keyword evidence="19" id="KW-1185">Reference proteome</keyword>
<comment type="catalytic activity">
    <reaction evidence="12">
        <text>myo-inositol(out) + H(+)(out) = myo-inositol(in) + H(+)(in)</text>
        <dbReference type="Rhea" id="RHEA:60364"/>
        <dbReference type="ChEBI" id="CHEBI:15378"/>
        <dbReference type="ChEBI" id="CHEBI:17268"/>
    </reaction>
</comment>
<dbReference type="InterPro" id="IPR032191">
    <property type="entry name" value="CNOT1_CAF1_bind"/>
</dbReference>
<dbReference type="InterPro" id="IPR040398">
    <property type="entry name" value="Not1"/>
</dbReference>
<dbReference type="Gene3D" id="1.25.40.800">
    <property type="match status" value="1"/>
</dbReference>
<feature type="domain" description="Major facilitator superfamily (MFS) profile" evidence="17">
    <location>
        <begin position="1"/>
        <end position="421"/>
    </location>
</feature>
<dbReference type="InterPro" id="IPR003663">
    <property type="entry name" value="Sugar/inositol_transpt"/>
</dbReference>
<dbReference type="GO" id="GO:0022857">
    <property type="term" value="F:transmembrane transporter activity"/>
    <property type="evidence" value="ECO:0007669"/>
    <property type="project" value="InterPro"/>
</dbReference>
<evidence type="ECO:0000256" key="6">
    <source>
        <dbReference type="ARBA" id="ARBA00022692"/>
    </source>
</evidence>
<dbReference type="Pfam" id="PF04054">
    <property type="entry name" value="Not1"/>
    <property type="match status" value="1"/>
</dbReference>
<evidence type="ECO:0000313" key="18">
    <source>
        <dbReference type="EMBL" id="KAF9452860.1"/>
    </source>
</evidence>
<dbReference type="Gene3D" id="1.25.40.790">
    <property type="match status" value="1"/>
</dbReference>
<evidence type="ECO:0000256" key="11">
    <source>
        <dbReference type="ARBA" id="ARBA00023242"/>
    </source>
</evidence>
<comment type="caution">
    <text evidence="18">The sequence shown here is derived from an EMBL/GenBank/DDBJ whole genome shotgun (WGS) entry which is preliminary data.</text>
</comment>
<evidence type="ECO:0000313" key="19">
    <source>
        <dbReference type="Proteomes" id="UP000807342"/>
    </source>
</evidence>
<dbReference type="PANTHER" id="PTHR13162:SF8">
    <property type="entry name" value="CCR4-NOT TRANSCRIPTION COMPLEX SUBUNIT 1"/>
    <property type="match status" value="1"/>
</dbReference>
<keyword evidence="6 16" id="KW-0812">Transmembrane</keyword>
<dbReference type="Gene3D" id="1.20.1250.20">
    <property type="entry name" value="MFS general substrate transporter like domains"/>
    <property type="match status" value="1"/>
</dbReference>
<dbReference type="FunFam" id="1.25.40.180:FF:000012">
    <property type="entry name" value="Ccr4-Not transcription complex subunit"/>
    <property type="match status" value="1"/>
</dbReference>
<evidence type="ECO:0000256" key="8">
    <source>
        <dbReference type="ARBA" id="ARBA00023015"/>
    </source>
</evidence>
<dbReference type="InterPro" id="IPR032194">
    <property type="entry name" value="CNOT1_HEAT"/>
</dbReference>
<dbReference type="Pfam" id="PF00083">
    <property type="entry name" value="Sugar_tr"/>
    <property type="match status" value="1"/>
</dbReference>
<evidence type="ECO:0000256" key="13">
    <source>
        <dbReference type="ARBA" id="ARBA00059181"/>
    </source>
</evidence>
<comment type="subcellular location">
    <subcellularLocation>
        <location evidence="2">Membrane</location>
        <topology evidence="2">Multi-pass membrane protein</topology>
    </subcellularLocation>
    <subcellularLocation>
        <location evidence="1">Nucleus</location>
    </subcellularLocation>
</comment>
<keyword evidence="11" id="KW-0539">Nucleus</keyword>
<feature type="transmembrane region" description="Helical" evidence="16">
    <location>
        <begin position="122"/>
        <end position="144"/>
    </location>
</feature>
<feature type="transmembrane region" description="Helical" evidence="16">
    <location>
        <begin position="279"/>
        <end position="299"/>
    </location>
</feature>
<evidence type="ECO:0000256" key="10">
    <source>
        <dbReference type="ARBA" id="ARBA00023163"/>
    </source>
</evidence>
<accession>A0A9P6C8F1</accession>
<feature type="transmembrane region" description="Helical" evidence="16">
    <location>
        <begin position="6"/>
        <end position="27"/>
    </location>
</feature>
<dbReference type="InterPro" id="IPR024557">
    <property type="entry name" value="CNOT1_dom_4"/>
</dbReference>
<dbReference type="InterPro" id="IPR038535">
    <property type="entry name" value="CNOT1_TTP_bind_sf"/>
</dbReference>
<dbReference type="CDD" id="cd20710">
    <property type="entry name" value="NOT1_connector"/>
    <property type="match status" value="1"/>
</dbReference>
<dbReference type="GO" id="GO:0030015">
    <property type="term" value="C:CCR4-NOT core complex"/>
    <property type="evidence" value="ECO:0007669"/>
    <property type="project" value="InterPro"/>
</dbReference>
<feature type="compositionally biased region" description="Polar residues" evidence="15">
    <location>
        <begin position="387"/>
        <end position="402"/>
    </location>
</feature>
<dbReference type="InterPro" id="IPR032193">
    <property type="entry name" value="CNOT1_TTP_bind"/>
</dbReference>
<organism evidence="18 19">
    <name type="scientific">Macrolepiota fuliginosa MF-IS2</name>
    <dbReference type="NCBI Taxonomy" id="1400762"/>
    <lineage>
        <taxon>Eukaryota</taxon>
        <taxon>Fungi</taxon>
        <taxon>Dikarya</taxon>
        <taxon>Basidiomycota</taxon>
        <taxon>Agaricomycotina</taxon>
        <taxon>Agaricomycetes</taxon>
        <taxon>Agaricomycetidae</taxon>
        <taxon>Agaricales</taxon>
        <taxon>Agaricineae</taxon>
        <taxon>Agaricaceae</taxon>
        <taxon>Macrolepiota</taxon>
    </lineage>
</organism>
<reference evidence="18" key="1">
    <citation type="submission" date="2020-11" db="EMBL/GenBank/DDBJ databases">
        <authorList>
            <consortium name="DOE Joint Genome Institute"/>
            <person name="Ahrendt S."/>
            <person name="Riley R."/>
            <person name="Andreopoulos W."/>
            <person name="Labutti K."/>
            <person name="Pangilinan J."/>
            <person name="Ruiz-Duenas F.J."/>
            <person name="Barrasa J.M."/>
            <person name="Sanchez-Garcia M."/>
            <person name="Camarero S."/>
            <person name="Miyauchi S."/>
            <person name="Serrano A."/>
            <person name="Linde D."/>
            <person name="Babiker R."/>
            <person name="Drula E."/>
            <person name="Ayuso-Fernandez I."/>
            <person name="Pacheco R."/>
            <person name="Padilla G."/>
            <person name="Ferreira P."/>
            <person name="Barriuso J."/>
            <person name="Kellner H."/>
            <person name="Castanera R."/>
            <person name="Alfaro M."/>
            <person name="Ramirez L."/>
            <person name="Pisabarro A.G."/>
            <person name="Kuo A."/>
            <person name="Tritt A."/>
            <person name="Lipzen A."/>
            <person name="He G."/>
            <person name="Yan M."/>
            <person name="Ng V."/>
            <person name="Cullen D."/>
            <person name="Martin F."/>
            <person name="Rosso M.-N."/>
            <person name="Henrissat B."/>
            <person name="Hibbett D."/>
            <person name="Martinez A.T."/>
            <person name="Grigoriev I.V."/>
        </authorList>
    </citation>
    <scope>NUCLEOTIDE SEQUENCE</scope>
    <source>
        <strain evidence="18">MF-IS2</strain>
    </source>
</reference>
<feature type="transmembrane region" description="Helical" evidence="16">
    <location>
        <begin position="342"/>
        <end position="363"/>
    </location>
</feature>
<dbReference type="SUPFAM" id="SSF103473">
    <property type="entry name" value="MFS general substrate transporter"/>
    <property type="match status" value="1"/>
</dbReference>
<protein>
    <recommendedName>
        <fullName evidence="14">General negative regulator of transcription subunit 1</fullName>
    </recommendedName>
</protein>
<feature type="transmembrane region" description="Helical" evidence="16">
    <location>
        <begin position="63"/>
        <end position="82"/>
    </location>
</feature>
<evidence type="ECO:0000256" key="7">
    <source>
        <dbReference type="ARBA" id="ARBA00022989"/>
    </source>
</evidence>
<gene>
    <name evidence="18" type="ORF">P691DRAFT_793934</name>
</gene>
<evidence type="ECO:0000256" key="1">
    <source>
        <dbReference type="ARBA" id="ARBA00004123"/>
    </source>
</evidence>
<comment type="similarity">
    <text evidence="3">Belongs to the major facilitator superfamily. Sugar transporter (TC 2.A.1.1) family.</text>
</comment>
<keyword evidence="9 16" id="KW-0472">Membrane</keyword>
<feature type="transmembrane region" description="Helical" evidence="16">
    <location>
        <begin position="94"/>
        <end position="116"/>
    </location>
</feature>
<dbReference type="InterPro" id="IPR055454">
    <property type="entry name" value="CNOT1-like_NOT1_connector"/>
</dbReference>
<evidence type="ECO:0000256" key="14">
    <source>
        <dbReference type="ARBA" id="ARBA00074459"/>
    </source>
</evidence>
<dbReference type="Proteomes" id="UP000807342">
    <property type="component" value="Unassembled WGS sequence"/>
</dbReference>
<dbReference type="Pfam" id="PF25097">
    <property type="entry name" value="ARM_Cnot1"/>
    <property type="match status" value="1"/>
</dbReference>
<evidence type="ECO:0000256" key="3">
    <source>
        <dbReference type="ARBA" id="ARBA00010992"/>
    </source>
</evidence>
<evidence type="ECO:0000256" key="9">
    <source>
        <dbReference type="ARBA" id="ARBA00023136"/>
    </source>
</evidence>
<dbReference type="InterPro" id="IPR007196">
    <property type="entry name" value="CCR4-Not_Not1_C"/>
</dbReference>
<dbReference type="GO" id="GO:0000932">
    <property type="term" value="C:P-body"/>
    <property type="evidence" value="ECO:0007669"/>
    <property type="project" value="TreeGrafter"/>
</dbReference>
<proteinExistence type="inferred from homology"/>
<dbReference type="PANTHER" id="PTHR13162">
    <property type="entry name" value="CCR4-NOT TRANSCRIPTION COMPLEX"/>
    <property type="match status" value="1"/>
</dbReference>
<evidence type="ECO:0000256" key="12">
    <source>
        <dbReference type="ARBA" id="ARBA00049119"/>
    </source>
</evidence>
<keyword evidence="4" id="KW-0813">Transport</keyword>
<dbReference type="PROSITE" id="PS50850">
    <property type="entry name" value="MFS"/>
    <property type="match status" value="1"/>
</dbReference>
<dbReference type="EMBL" id="MU151067">
    <property type="protein sequence ID" value="KAF9452860.1"/>
    <property type="molecule type" value="Genomic_DNA"/>
</dbReference>
<dbReference type="PRINTS" id="PR00171">
    <property type="entry name" value="SUGRTRNSPORT"/>
</dbReference>
<keyword evidence="10" id="KW-0804">Transcription</keyword>
<feature type="transmembrane region" description="Helical" evidence="16">
    <location>
        <begin position="39"/>
        <end position="57"/>
    </location>
</feature>
<dbReference type="Pfam" id="PF16415">
    <property type="entry name" value="CNOT1_CAF1_bind"/>
    <property type="match status" value="1"/>
</dbReference>
<dbReference type="InterPro" id="IPR020846">
    <property type="entry name" value="MFS_dom"/>
</dbReference>
<dbReference type="Pfam" id="PF12842">
    <property type="entry name" value="DUF3819"/>
    <property type="match status" value="1"/>
</dbReference>
<sequence>MSNFVFSFVTAVFTIGGLLGSLVANTVMDRYGRKGASKVTALVLALGAGLMGVSGSVTTFSFGRFLVGVGSGIGICVGPIYIAEIAPSKISGNIGVLTQLGIVLGIMITQVAGFRFATPAEWRLVLFASSFLGFLQLVCSYLVVETPTWLGIKNRLEEKKAVSRRLWGAHPNRVSSPLADDENPLLDGSEVRPLQTQTDTVTVAQIFFSQELRKPLMVVCFAMLSQQVSGINAVLYYSNEILSKSLPGWGPYVSLGITVVNVIMTFPPIILIERVGRRSLLTLSISGALMSLAAIGYGLNSGFATLASVATLIFVTSFAIGLGPIPFVMIPEAVSALSSMALSLNWIANFFVGLIFLPLRSFLSGDDPAKEVFKTATGPGSAARRSVTPSRSSSHMDNPPTTNIHTIVKAQIVFLLSTLTEENFERNQLEIRSLSEQHGVETYLHFIRRLIVHSQQRLTSSGSTFGGTDALTFRLLVSETQRIGRDPILADRFREGIDRGEGDIFRHFDLVRFVDRVGLRPLERLILASSFVSTPARKELTNQAASIIRLEFESAVLALCHTPSFENADLSLNQLAKVMTNVLSDPPSDAPILDAQQRQAFVLATQTKYGKEAISPVLRRIFTHFSLPPGTSLVQVLMQLGPDITSDPELVRALLERFGIAEQNPPREAQVIEIISTLGRLAVEGAQLCDVGALIHTLANFHVKLNWPSVIKSFDWPDRHGVDTATLKLLISILLNAPRDVEPHAVTGFWEMWNNPLYQLRLLDALLSLPSDTFNFVSLPGRRIVTVDDVTVASPTIRALAANVQSHTWNSIELFQVLVRLAGSDSVEIRACVREMLDKAIKISAELVHMGLLQVPDPKWNDIRLEYSRKLLAMFLAGHPNHQLVFMRIWQIEPSYLTTAFRDFYDENNLNITRILDVAQDLKILEALLEVRPFTFALDVAALASRREYLNLDKWLQDHVNRYRGEFLHSVIAFLEAKMESEKACRLSETPVESRTMPLNAHTATIILRVLRSSTEHMLEGDVEACLEVRNTCLQIHPRLMNLVPGAEVEPGFAVMNYSADIEAEVDNIYKQMYDTATSIEDVINMLQRFKASKNPRDHELFSCMLHFLFDEYRFFQSDYPSRELALTAYLFGSLIRHQLIDYIPLGIAIRYILDALNCLPHTNLFKFGMQALNRFEFRLVEWRPLCEALLQIPHFVEARSDLVANIQHILAAGGPSESIDLQSMTLLPSNGPPPEPTPIFTAIRPDDVDEEITTPPEELSDKILFIVNNLAPSNFDAKIEEMREQFVDEYSRWFAHYLVDQRVSSEPNNHTLYLRFLDSLDRKELSRYVLHETFIKAQAMLNAERTLQSGPDRSILKNVGSWLGTITLARDQPIKHKNLSFKDLLIEGYASSRLIVAIPFVCKTLEPCARSKVFRPPNPWLMAVVSLLAELYHHAELKLNLKFEIEVLCKALEINLDTVEATRIIRSRPSEGLPDFGSDLTTGGMGDSMMQDGVMLGSQNDNQRPINGHIEAILSALALQVHINPQLSPLNVNQAFKQAVQLAVDQSVRDIIMPVVERSVTIAGISTRELVIKDYATEPNEDKLKKAGHLMAQKLAGSLALVTCKEPMRTNLTTHLRQFLNSSGFPEQLVPEQVILLLMQDNLDIACAAIEKVAMERAVADIEENFAASIESRRRHREIRNPGPFFDPNTPHPSFALGLPEPLRIKPGGVQPIQVAVYEDFAVQIRRNISRPSSANSFAYSNQSPGLDHDDPHQGMQSHHDIMERFQALTRDLEAIMVQLPTQSLTTLPPSHGVRDLVRQILYLAVEAMDRQHTPLMMSQTIVRKLYNTPSQLGREVYVALLDQLCHSFEDVAKEAIEWLLYADDERKYNIPVTVTLLRSGLVSLSVTDQQLSKYINADPRPNLLTYAAGLIRECLTVDPPVATQNQFVLTVDALDQASKTGKADDDVNGLLDDLRGVRRAPIPADVTSSQPSAKPETEQLREKLYIWFQQWVNIFQRSHSPEKSFVPFITQLTKQGILKVEDMSSLFFRVCAEASVNSYVKCVASGDFAYAFQALDAMSRLIVYIIKYHGDASGVNNDQAKVHYLTKILSIFVLVLANLHEEQGPAFQQKPFFRFFSSLVNDLHSIENHLGPVYFHLLIAISDTYSSLQPTYFPGFAFSWMCLISHRLFMPKLLMSENREGWSAFHKLLVSLFKFLAPFLKDADLQNAAKDLYRGALRLLLVLLHDFPEFLSEYYFTLCDVIPQRCIQLRNIILSAFPPAVILPDPNLHNQKFDSIPEMGPIPPILSDFSSGLKSGELRSYLEQYLLGRGSASFLASLKDRLKLPGVSEGATETYNLALVNSLVMFIGVSSVAQAKARSGSSLFVASDPGVVALQYLASNLDDEGRHHLLSSMALHLRYPNAHTHWFSSLILHLFLEVKDDRFREVMTKVLLERFVVHRPHPWGALVTFIELLRNPKYEFWTKEFIRVAPEVTVLLDSVRHNLS</sequence>
<feature type="transmembrane region" description="Helical" evidence="16">
    <location>
        <begin position="249"/>
        <end position="272"/>
    </location>
</feature>
<evidence type="ECO:0000256" key="2">
    <source>
        <dbReference type="ARBA" id="ARBA00004141"/>
    </source>
</evidence>
<dbReference type="InterPro" id="IPR005828">
    <property type="entry name" value="MFS_sugar_transport-like"/>
</dbReference>
<dbReference type="GO" id="GO:0060090">
    <property type="term" value="F:molecular adaptor activity"/>
    <property type="evidence" value="ECO:0007669"/>
    <property type="project" value="TreeGrafter"/>
</dbReference>
<evidence type="ECO:0000256" key="4">
    <source>
        <dbReference type="ARBA" id="ARBA00022448"/>
    </source>
</evidence>
<dbReference type="Gene3D" id="1.25.40.180">
    <property type="match status" value="1"/>
</dbReference>
<dbReference type="OrthoDB" id="1933107at2759"/>
<feature type="transmembrane region" description="Helical" evidence="16">
    <location>
        <begin position="305"/>
        <end position="330"/>
    </location>
</feature>
<dbReference type="GO" id="GO:0005634">
    <property type="term" value="C:nucleus"/>
    <property type="evidence" value="ECO:0007669"/>
    <property type="project" value="UniProtKB-SubCell"/>
</dbReference>
<dbReference type="Pfam" id="PF16417">
    <property type="entry name" value="CNOT1_TTP_bind"/>
    <property type="match status" value="1"/>
</dbReference>